<sequence>MIGYLIDNAMLGDKDLQVGSVIYAVFNADLESVAQISRGVPYVLITLLTIAPVLVHSLKCYEGVGGQVLNIVEKGDDKNEKFMCRYEPMNPCHFNEPDQYGTYKFNTLYANKCWVLDRAVCFCTKDKCNGNYTLLKVYWQHTHYTNQTMFDCVREYIQMMIDYQPIYEKGSKAYSRKDISDEKPSEEGSGSGDGPEGSGTPGGGSPSFETSRATGTGGGSTSVGEDGAHTSTDPYAAANVAPQSGSNPAGGKGVSDRDGYNWLLFTILAVIAGILVFIVIPILLIMIVAKYSKAKSASKGKAGKQGHGKSKRGTSKSKGPRSKSSKGTKSQSKSMQSKSI</sequence>
<dbReference type="OrthoDB" id="5894155at2759"/>
<reference evidence="4" key="1">
    <citation type="journal article" date="2015" name="Nat. Genet.">
        <title>The genome and transcriptome of the zoonotic hookworm Ancylostoma ceylanicum identify infection-specific gene families.</title>
        <authorList>
            <person name="Schwarz E.M."/>
            <person name="Hu Y."/>
            <person name="Antoshechkin I."/>
            <person name="Miller M.M."/>
            <person name="Sternberg P.W."/>
            <person name="Aroian R.V."/>
        </authorList>
    </citation>
    <scope>NUCLEOTIDE SEQUENCE</scope>
    <source>
        <strain evidence="4">HY135</strain>
    </source>
</reference>
<feature type="region of interest" description="Disordered" evidence="1">
    <location>
        <begin position="296"/>
        <end position="340"/>
    </location>
</feature>
<evidence type="ECO:0000313" key="4">
    <source>
        <dbReference type="Proteomes" id="UP000024635"/>
    </source>
</evidence>
<organism evidence="3 4">
    <name type="scientific">Ancylostoma ceylanicum</name>
    <dbReference type="NCBI Taxonomy" id="53326"/>
    <lineage>
        <taxon>Eukaryota</taxon>
        <taxon>Metazoa</taxon>
        <taxon>Ecdysozoa</taxon>
        <taxon>Nematoda</taxon>
        <taxon>Chromadorea</taxon>
        <taxon>Rhabditida</taxon>
        <taxon>Rhabditina</taxon>
        <taxon>Rhabditomorpha</taxon>
        <taxon>Strongyloidea</taxon>
        <taxon>Ancylostomatidae</taxon>
        <taxon>Ancylostomatinae</taxon>
        <taxon>Ancylostoma</taxon>
    </lineage>
</organism>
<feature type="region of interest" description="Disordered" evidence="1">
    <location>
        <begin position="174"/>
        <end position="253"/>
    </location>
</feature>
<evidence type="ECO:0000313" key="3">
    <source>
        <dbReference type="EMBL" id="EYC31350.1"/>
    </source>
</evidence>
<feature type="compositionally biased region" description="Gly residues" evidence="1">
    <location>
        <begin position="189"/>
        <end position="205"/>
    </location>
</feature>
<keyword evidence="2" id="KW-1133">Transmembrane helix</keyword>
<feature type="compositionally biased region" description="Basic and acidic residues" evidence="1">
    <location>
        <begin position="174"/>
        <end position="186"/>
    </location>
</feature>
<dbReference type="Proteomes" id="UP000024635">
    <property type="component" value="Unassembled WGS sequence"/>
</dbReference>
<feature type="compositionally biased region" description="Basic residues" evidence="1">
    <location>
        <begin position="296"/>
        <end position="326"/>
    </location>
</feature>
<dbReference type="EMBL" id="JARK01001340">
    <property type="protein sequence ID" value="EYC31350.1"/>
    <property type="molecule type" value="Genomic_DNA"/>
</dbReference>
<name>A0A016VVB1_9BILA</name>
<evidence type="ECO:0000256" key="1">
    <source>
        <dbReference type="SAM" id="MobiDB-lite"/>
    </source>
</evidence>
<gene>
    <name evidence="3" type="primary">Acey_s0004.g2108</name>
    <name evidence="3" type="ORF">Y032_0004g2108</name>
</gene>
<keyword evidence="2" id="KW-0812">Transmembrane</keyword>
<keyword evidence="4" id="KW-1185">Reference proteome</keyword>
<accession>A0A016VVB1</accession>
<feature type="transmembrane region" description="Helical" evidence="2">
    <location>
        <begin position="262"/>
        <end position="289"/>
    </location>
</feature>
<dbReference type="AlphaFoldDB" id="A0A016VVB1"/>
<proteinExistence type="predicted"/>
<evidence type="ECO:0000256" key="2">
    <source>
        <dbReference type="SAM" id="Phobius"/>
    </source>
</evidence>
<keyword evidence="2" id="KW-0472">Membrane</keyword>
<feature type="compositionally biased region" description="Low complexity" evidence="1">
    <location>
        <begin position="327"/>
        <end position="340"/>
    </location>
</feature>
<comment type="caution">
    <text evidence="3">The sequence shown here is derived from an EMBL/GenBank/DDBJ whole genome shotgun (WGS) entry which is preliminary data.</text>
</comment>
<protein>
    <submittedName>
        <fullName evidence="3">Uncharacterized protein</fullName>
    </submittedName>
</protein>